<evidence type="ECO:0000313" key="1">
    <source>
        <dbReference type="EMBL" id="ABK18449.1"/>
    </source>
</evidence>
<keyword evidence="2" id="KW-1185">Reference proteome</keyword>
<proteinExistence type="predicted"/>
<dbReference type="STRING" id="335543.Sfum_2771"/>
<gene>
    <name evidence="1" type="ordered locus">Sfum_2771</name>
</gene>
<dbReference type="InParanoid" id="A0LLZ7"/>
<evidence type="ECO:0000313" key="2">
    <source>
        <dbReference type="Proteomes" id="UP000001784"/>
    </source>
</evidence>
<organism evidence="1 2">
    <name type="scientific">Syntrophobacter fumaroxidans (strain DSM 10017 / MPOB)</name>
    <dbReference type="NCBI Taxonomy" id="335543"/>
    <lineage>
        <taxon>Bacteria</taxon>
        <taxon>Pseudomonadati</taxon>
        <taxon>Thermodesulfobacteriota</taxon>
        <taxon>Syntrophobacteria</taxon>
        <taxon>Syntrophobacterales</taxon>
        <taxon>Syntrophobacteraceae</taxon>
        <taxon>Syntrophobacter</taxon>
    </lineage>
</organism>
<protein>
    <submittedName>
        <fullName evidence="1">Uncharacterized protein</fullName>
    </submittedName>
</protein>
<dbReference type="KEGG" id="sfu:Sfum_2771"/>
<dbReference type="OrthoDB" id="9800594at2"/>
<sequence length="170" mass="18321">MTESTATPSAHSIAGKITAARELFASHGERLLRDKAVAAGLVGLEAAIAECRRAMFDSGIVAACRECEEEEGGSCCGAGIENRYGPTLLLVNLLLGCSLSSKRMSPNSCYFLGETGCVLKVRHILCLNYLCRKIRDLVAHEDLVALQTVMGREMDAVFAVHETVRAFVSR</sequence>
<dbReference type="HOGENOM" id="CLU_121467_0_0_7"/>
<dbReference type="RefSeq" id="WP_011699616.1">
    <property type="nucleotide sequence ID" value="NC_008554.1"/>
</dbReference>
<dbReference type="Proteomes" id="UP000001784">
    <property type="component" value="Chromosome"/>
</dbReference>
<reference evidence="1 2" key="1">
    <citation type="submission" date="2006-10" db="EMBL/GenBank/DDBJ databases">
        <title>Complete sequence of Syntrophobacter fumaroxidans MPOB.</title>
        <authorList>
            <consortium name="US DOE Joint Genome Institute"/>
            <person name="Copeland A."/>
            <person name="Lucas S."/>
            <person name="Lapidus A."/>
            <person name="Barry K."/>
            <person name="Detter J.C."/>
            <person name="Glavina del Rio T."/>
            <person name="Hammon N."/>
            <person name="Israni S."/>
            <person name="Pitluck S."/>
            <person name="Goltsman E.G."/>
            <person name="Martinez M."/>
            <person name="Schmutz J."/>
            <person name="Larimer F."/>
            <person name="Land M."/>
            <person name="Hauser L."/>
            <person name="Kyrpides N."/>
            <person name="Kim E."/>
            <person name="Boone D.R."/>
            <person name="Brockman F."/>
            <person name="Culley D."/>
            <person name="Ferry J."/>
            <person name="Gunsalus R."/>
            <person name="McInerney M.J."/>
            <person name="Morrison M."/>
            <person name="Plugge C."/>
            <person name="Rohlin L."/>
            <person name="Scholten J."/>
            <person name="Sieber J."/>
            <person name="Stams A.J.M."/>
            <person name="Worm P."/>
            <person name="Henstra A.M."/>
            <person name="Richardson P."/>
        </authorList>
    </citation>
    <scope>NUCLEOTIDE SEQUENCE [LARGE SCALE GENOMIC DNA]</scope>
    <source>
        <strain evidence="2">DSM 10017 / MPOB</strain>
    </source>
</reference>
<dbReference type="eggNOG" id="ENOG5033MKU">
    <property type="taxonomic scope" value="Bacteria"/>
</dbReference>
<accession>A0LLZ7</accession>
<dbReference type="EMBL" id="CP000478">
    <property type="protein sequence ID" value="ABK18449.1"/>
    <property type="molecule type" value="Genomic_DNA"/>
</dbReference>
<name>A0LLZ7_SYNFM</name>
<dbReference type="AlphaFoldDB" id="A0LLZ7"/>